<dbReference type="GO" id="GO:0005604">
    <property type="term" value="C:basement membrane"/>
    <property type="evidence" value="ECO:0007669"/>
    <property type="project" value="UniProtKB-SubCell"/>
</dbReference>
<evidence type="ECO:0000256" key="5">
    <source>
        <dbReference type="ARBA" id="ARBA00022737"/>
    </source>
</evidence>
<dbReference type="Pfam" id="PF00053">
    <property type="entry name" value="EGF_laminin"/>
    <property type="match status" value="3"/>
</dbReference>
<keyword evidence="8" id="KW-0325">Glycoprotein</keyword>
<dbReference type="PANTHER" id="PTHR10574:SF444">
    <property type="entry name" value="BASEMENT MEMBRANE-SPECIFIC HEPARAN SULFATE PROTEOGLYCAN CORE PROTEIN"/>
    <property type="match status" value="1"/>
</dbReference>
<keyword evidence="9 10" id="KW-0424">Laminin EGF-like domain</keyword>
<dbReference type="CDD" id="cd00055">
    <property type="entry name" value="EGF_Lam"/>
    <property type="match status" value="2"/>
</dbReference>
<feature type="disulfide bond" evidence="10">
    <location>
        <begin position="87"/>
        <end position="99"/>
    </location>
</feature>
<comment type="caution">
    <text evidence="10">Lacks conserved residue(s) required for the propagation of feature annotation.</text>
</comment>
<keyword evidence="2" id="KW-0964">Secreted</keyword>
<dbReference type="PANTHER" id="PTHR10574">
    <property type="entry name" value="NETRIN/LAMININ-RELATED"/>
    <property type="match status" value="1"/>
</dbReference>
<feature type="disulfide bond" evidence="10">
    <location>
        <begin position="89"/>
        <end position="106"/>
    </location>
</feature>
<feature type="domain" description="Laminin EGF-like" evidence="11">
    <location>
        <begin position="87"/>
        <end position="132"/>
    </location>
</feature>
<dbReference type="Gene3D" id="2.10.25.10">
    <property type="entry name" value="Laminin"/>
    <property type="match status" value="2"/>
</dbReference>
<dbReference type="SMART" id="SM00180">
    <property type="entry name" value="EGF_Lam"/>
    <property type="match status" value="3"/>
</dbReference>
<dbReference type="GO" id="GO:0009888">
    <property type="term" value="P:tissue development"/>
    <property type="evidence" value="ECO:0007669"/>
    <property type="project" value="TreeGrafter"/>
</dbReference>
<dbReference type="EMBL" id="IACK01049027">
    <property type="protein sequence ID" value="LAA73464.1"/>
    <property type="molecule type" value="Transcribed_RNA"/>
</dbReference>
<dbReference type="FunFam" id="2.10.25.10:FF:000388">
    <property type="entry name" value="Laminin subunit alpha"/>
    <property type="match status" value="1"/>
</dbReference>
<reference evidence="12" key="2">
    <citation type="submission" date="2017-11" db="EMBL/GenBank/DDBJ databases">
        <title>Coralsnake Venomics: Analyses of Venom Gland Transcriptomes and Proteomes of Six Brazilian Taxa.</title>
        <authorList>
            <person name="Aird S.D."/>
            <person name="Jorge da Silva N."/>
            <person name="Qiu L."/>
            <person name="Villar-Briones A."/>
            <person name="Aparecida-Saddi V."/>
            <person name="Campos-Telles M.P."/>
            <person name="Grau M."/>
            <person name="Mikheyev A.S."/>
        </authorList>
    </citation>
    <scope>NUCLEOTIDE SEQUENCE</scope>
    <source>
        <tissue evidence="12">Venom_gland</tissue>
    </source>
</reference>
<reference evidence="12" key="1">
    <citation type="submission" date="2017-07" db="EMBL/GenBank/DDBJ databases">
        <authorList>
            <person name="Mikheyev A."/>
            <person name="Grau M."/>
        </authorList>
    </citation>
    <scope>NUCLEOTIDE SEQUENCE</scope>
    <source>
        <tissue evidence="12">Venom_gland</tissue>
    </source>
</reference>
<dbReference type="FunFam" id="2.10.25.10:FF:000209">
    <property type="entry name" value="Laminin subunit alpha 5"/>
    <property type="match status" value="1"/>
</dbReference>
<keyword evidence="4" id="KW-0732">Signal</keyword>
<dbReference type="AlphaFoldDB" id="A0A2D4HNB3"/>
<organism evidence="12">
    <name type="scientific">Micrurus lemniscatus lemniscatus</name>
    <dbReference type="NCBI Taxonomy" id="129467"/>
    <lineage>
        <taxon>Eukaryota</taxon>
        <taxon>Metazoa</taxon>
        <taxon>Chordata</taxon>
        <taxon>Craniata</taxon>
        <taxon>Vertebrata</taxon>
        <taxon>Euteleostomi</taxon>
        <taxon>Lepidosauria</taxon>
        <taxon>Squamata</taxon>
        <taxon>Bifurcata</taxon>
        <taxon>Unidentata</taxon>
        <taxon>Episquamata</taxon>
        <taxon>Toxicofera</taxon>
        <taxon>Serpentes</taxon>
        <taxon>Colubroidea</taxon>
        <taxon>Elapidae</taxon>
        <taxon>Elapinae</taxon>
        <taxon>Micrurus</taxon>
    </lineage>
</organism>
<evidence type="ECO:0000256" key="1">
    <source>
        <dbReference type="ARBA" id="ARBA00004302"/>
    </source>
</evidence>
<evidence type="ECO:0000256" key="10">
    <source>
        <dbReference type="PROSITE-ProRule" id="PRU00460"/>
    </source>
</evidence>
<accession>A0A2D4HNB3</accession>
<evidence type="ECO:0000256" key="4">
    <source>
        <dbReference type="ARBA" id="ARBA00022729"/>
    </source>
</evidence>
<keyword evidence="5" id="KW-0677">Repeat</keyword>
<evidence type="ECO:0000256" key="9">
    <source>
        <dbReference type="ARBA" id="ARBA00023292"/>
    </source>
</evidence>
<dbReference type="SUPFAM" id="SSF57196">
    <property type="entry name" value="EGF/Laminin"/>
    <property type="match status" value="3"/>
</dbReference>
<dbReference type="PROSITE" id="PS50027">
    <property type="entry name" value="EGF_LAM_2"/>
    <property type="match status" value="1"/>
</dbReference>
<keyword evidence="3" id="KW-0272">Extracellular matrix</keyword>
<evidence type="ECO:0000256" key="8">
    <source>
        <dbReference type="ARBA" id="ARBA00023180"/>
    </source>
</evidence>
<keyword evidence="7 10" id="KW-1015">Disulfide bond</keyword>
<dbReference type="GO" id="GO:0009887">
    <property type="term" value="P:animal organ morphogenesis"/>
    <property type="evidence" value="ECO:0007669"/>
    <property type="project" value="TreeGrafter"/>
</dbReference>
<protein>
    <recommendedName>
        <fullName evidence="11">Laminin EGF-like domain-containing protein</fullName>
    </recommendedName>
</protein>
<evidence type="ECO:0000256" key="7">
    <source>
        <dbReference type="ARBA" id="ARBA00023157"/>
    </source>
</evidence>
<evidence type="ECO:0000256" key="2">
    <source>
        <dbReference type="ARBA" id="ARBA00022525"/>
    </source>
</evidence>
<proteinExistence type="predicted"/>
<dbReference type="Gene3D" id="2.170.300.10">
    <property type="entry name" value="Tie2 ligand-binding domain superfamily"/>
    <property type="match status" value="1"/>
</dbReference>
<dbReference type="InterPro" id="IPR002049">
    <property type="entry name" value="LE_dom"/>
</dbReference>
<dbReference type="InterPro" id="IPR050440">
    <property type="entry name" value="Laminin/Netrin_ECM"/>
</dbReference>
<evidence type="ECO:0000256" key="3">
    <source>
        <dbReference type="ARBA" id="ARBA00022530"/>
    </source>
</evidence>
<feature type="disulfide bond" evidence="10">
    <location>
        <begin position="108"/>
        <end position="117"/>
    </location>
</feature>
<dbReference type="PROSITE" id="PS01248">
    <property type="entry name" value="EGF_LAM_1"/>
    <property type="match status" value="2"/>
</dbReference>
<dbReference type="FunFam" id="2.10.25.10:FF:000188">
    <property type="entry name" value="Laminin subunit gamma 2"/>
    <property type="match status" value="1"/>
</dbReference>
<evidence type="ECO:0000259" key="11">
    <source>
        <dbReference type="PROSITE" id="PS50027"/>
    </source>
</evidence>
<sequence>MMSFPVACRCSPEHSNGCEEDSGRCYCQLNYQGETCDRCADGYNSFPFCYRIPISPATTQNPAVPSPGHIDGSHCRPGYFGTHCQPCQCSTYGSYQDTCHPTSGQCDCRSGFIGQQCDRCISTSSTFPHCQGVIDECDPAGTRDSYSGYCQCLQNVEGSNCSICKPLYWNLASANPYGCIGNCA</sequence>
<comment type="subcellular location">
    <subcellularLocation>
        <location evidence="1">Secreted</location>
        <location evidence="1">Extracellular space</location>
        <location evidence="1">Extracellular matrix</location>
        <location evidence="1">Basement membrane</location>
    </subcellularLocation>
</comment>
<evidence type="ECO:0000313" key="12">
    <source>
        <dbReference type="EMBL" id="LAA73464.1"/>
    </source>
</evidence>
<keyword evidence="6" id="KW-0084">Basement membrane</keyword>
<evidence type="ECO:0000256" key="6">
    <source>
        <dbReference type="ARBA" id="ARBA00022869"/>
    </source>
</evidence>
<dbReference type="PRINTS" id="PR00011">
    <property type="entry name" value="EGFLAMININ"/>
</dbReference>
<name>A0A2D4HNB3_MICLE</name>